<dbReference type="AlphaFoldDB" id="A0A8J5WW67"/>
<reference evidence="2" key="2">
    <citation type="submission" date="2021-02" db="EMBL/GenBank/DDBJ databases">
        <authorList>
            <person name="Kimball J.A."/>
            <person name="Haas M.W."/>
            <person name="Macchietto M."/>
            <person name="Kono T."/>
            <person name="Duquette J."/>
            <person name="Shao M."/>
        </authorList>
    </citation>
    <scope>NUCLEOTIDE SEQUENCE</scope>
    <source>
        <tissue evidence="2">Fresh leaf tissue</tissue>
    </source>
</reference>
<feature type="compositionally biased region" description="Low complexity" evidence="1">
    <location>
        <begin position="119"/>
        <end position="132"/>
    </location>
</feature>
<feature type="compositionally biased region" description="Acidic residues" evidence="1">
    <location>
        <begin position="51"/>
        <end position="62"/>
    </location>
</feature>
<comment type="caution">
    <text evidence="2">The sequence shown here is derived from an EMBL/GenBank/DDBJ whole genome shotgun (WGS) entry which is preliminary data.</text>
</comment>
<name>A0A8J5WW67_ZIZPA</name>
<evidence type="ECO:0000256" key="1">
    <source>
        <dbReference type="SAM" id="MobiDB-lite"/>
    </source>
</evidence>
<organism evidence="2 3">
    <name type="scientific">Zizania palustris</name>
    <name type="common">Northern wild rice</name>
    <dbReference type="NCBI Taxonomy" id="103762"/>
    <lineage>
        <taxon>Eukaryota</taxon>
        <taxon>Viridiplantae</taxon>
        <taxon>Streptophyta</taxon>
        <taxon>Embryophyta</taxon>
        <taxon>Tracheophyta</taxon>
        <taxon>Spermatophyta</taxon>
        <taxon>Magnoliopsida</taxon>
        <taxon>Liliopsida</taxon>
        <taxon>Poales</taxon>
        <taxon>Poaceae</taxon>
        <taxon>BOP clade</taxon>
        <taxon>Oryzoideae</taxon>
        <taxon>Oryzeae</taxon>
        <taxon>Zizaniinae</taxon>
        <taxon>Zizania</taxon>
    </lineage>
</organism>
<keyword evidence="3" id="KW-1185">Reference proteome</keyword>
<dbReference type="EMBL" id="JAAALK010000079">
    <property type="protein sequence ID" value="KAG8096696.1"/>
    <property type="molecule type" value="Genomic_DNA"/>
</dbReference>
<accession>A0A8J5WW67</accession>
<reference evidence="2" key="1">
    <citation type="journal article" date="2021" name="bioRxiv">
        <title>Whole Genome Assembly and Annotation of Northern Wild Rice, Zizania palustris L., Supports a Whole Genome Duplication in the Zizania Genus.</title>
        <authorList>
            <person name="Haas M."/>
            <person name="Kono T."/>
            <person name="Macchietto M."/>
            <person name="Millas R."/>
            <person name="McGilp L."/>
            <person name="Shao M."/>
            <person name="Duquette J."/>
            <person name="Hirsch C.N."/>
            <person name="Kimball J."/>
        </authorList>
    </citation>
    <scope>NUCLEOTIDE SEQUENCE</scope>
    <source>
        <tissue evidence="2">Fresh leaf tissue</tissue>
    </source>
</reference>
<evidence type="ECO:0000313" key="2">
    <source>
        <dbReference type="EMBL" id="KAG8096696.1"/>
    </source>
</evidence>
<proteinExistence type="predicted"/>
<feature type="region of interest" description="Disordered" evidence="1">
    <location>
        <begin position="1"/>
        <end position="65"/>
    </location>
</feature>
<sequence>MRQQHHDEEEGVSAGGDGVAGPLGANDDDVERVVRVDAGVGGAVEGTTEGGPEEDTGGDDVEGVANGFADGVVDVGVVGVANVDIVGVAGGGAVLFAAGTGNEVGADVTVGGRPERARGASSSSRHGAGQSSTNWLDKGRRRFGGNMKFLLPLGA</sequence>
<feature type="region of interest" description="Disordered" evidence="1">
    <location>
        <begin position="107"/>
        <end position="140"/>
    </location>
</feature>
<dbReference type="Proteomes" id="UP000729402">
    <property type="component" value="Unassembled WGS sequence"/>
</dbReference>
<protein>
    <submittedName>
        <fullName evidence="2">Uncharacterized protein</fullName>
    </submittedName>
</protein>
<evidence type="ECO:0000313" key="3">
    <source>
        <dbReference type="Proteomes" id="UP000729402"/>
    </source>
</evidence>
<gene>
    <name evidence="2" type="ORF">GUJ93_ZPchr0013g37852</name>
</gene>